<dbReference type="CDD" id="cd01467">
    <property type="entry name" value="vWA_BatA_type"/>
    <property type="match status" value="1"/>
</dbReference>
<dbReference type="PANTHER" id="PTHR22550:SF5">
    <property type="entry name" value="LEUCINE ZIPPER PROTEIN 4"/>
    <property type="match status" value="1"/>
</dbReference>
<dbReference type="InterPro" id="IPR036465">
    <property type="entry name" value="vWFA_dom_sf"/>
</dbReference>
<dbReference type="InterPro" id="IPR050768">
    <property type="entry name" value="UPF0353/GerABKA_families"/>
</dbReference>
<organism evidence="7 8">
    <name type="scientific">Acidiluteibacter ferrifornacis</name>
    <dbReference type="NCBI Taxonomy" id="2692424"/>
    <lineage>
        <taxon>Bacteria</taxon>
        <taxon>Pseudomonadati</taxon>
        <taxon>Bacteroidota</taxon>
        <taxon>Flavobacteriia</taxon>
        <taxon>Flavobacteriales</taxon>
        <taxon>Cryomorphaceae</taxon>
        <taxon>Acidiluteibacter</taxon>
    </lineage>
</organism>
<dbReference type="InterPro" id="IPR002035">
    <property type="entry name" value="VWF_A"/>
</dbReference>
<proteinExistence type="predicted"/>
<dbReference type="InterPro" id="IPR024163">
    <property type="entry name" value="Aerotolerance_reg_N"/>
</dbReference>
<dbReference type="Pfam" id="PF07584">
    <property type="entry name" value="BatA"/>
    <property type="match status" value="1"/>
</dbReference>
<dbReference type="PROSITE" id="PS50234">
    <property type="entry name" value="VWFA"/>
    <property type="match status" value="1"/>
</dbReference>
<dbReference type="InterPro" id="IPR033881">
    <property type="entry name" value="vWA_BatA_type"/>
</dbReference>
<evidence type="ECO:0000313" key="8">
    <source>
        <dbReference type="Proteomes" id="UP000470771"/>
    </source>
</evidence>
<dbReference type="RefSeq" id="WP_160632325.1">
    <property type="nucleotide sequence ID" value="NZ_WWNE01000005.1"/>
</dbReference>
<keyword evidence="2 5" id="KW-0812">Transmembrane</keyword>
<feature type="transmembrane region" description="Helical" evidence="5">
    <location>
        <begin position="305"/>
        <end position="322"/>
    </location>
</feature>
<evidence type="ECO:0000256" key="5">
    <source>
        <dbReference type="SAM" id="Phobius"/>
    </source>
</evidence>
<dbReference type="Proteomes" id="UP000470771">
    <property type="component" value="Unassembled WGS sequence"/>
</dbReference>
<keyword evidence="3 5" id="KW-1133">Transmembrane helix</keyword>
<accession>A0A6N9NHH9</accession>
<protein>
    <submittedName>
        <fullName evidence="7">VWA domain-containing protein</fullName>
    </submittedName>
</protein>
<keyword evidence="1" id="KW-1003">Cell membrane</keyword>
<dbReference type="SMART" id="SM00327">
    <property type="entry name" value="VWA"/>
    <property type="match status" value="1"/>
</dbReference>
<evidence type="ECO:0000259" key="6">
    <source>
        <dbReference type="PROSITE" id="PS50234"/>
    </source>
</evidence>
<name>A0A6N9NHH9_9FLAO</name>
<evidence type="ECO:0000256" key="3">
    <source>
        <dbReference type="ARBA" id="ARBA00022989"/>
    </source>
</evidence>
<feature type="domain" description="VWFA" evidence="6">
    <location>
        <begin position="92"/>
        <end position="285"/>
    </location>
</feature>
<dbReference type="Gene3D" id="3.40.50.410">
    <property type="entry name" value="von Willebrand factor, type A domain"/>
    <property type="match status" value="1"/>
</dbReference>
<evidence type="ECO:0000256" key="1">
    <source>
        <dbReference type="ARBA" id="ARBA00022475"/>
    </source>
</evidence>
<sequence>MNNIQFANPSFFLLFALLPIALLWYFLRLKKKNADLKFSSLNWINPHNKSIKVLMRHTPFILEIICLSAIIFTLARPQSSLSYQNVVTEGIDIMIAFDISGSMLAEDLKPNRIEASKEVAIDFIKERPQDRIGLVVYSGESFTQCPLTTDHSVVINLFKDVKNGMIEDGTAIGLGLATAVNRLRESDAKSRVIILLTDGSNTAGSIPPLTAAEIAREFGVRVYTIGVGTNGKAPFPVTDAFGRSRYEMVDVKIDEKTLTDIAKTTGGKYFRATNNRKLAAIYEEIDQLEKSKIEVTEYRRKKEEFLPFALIASISLLLAIVLKTTVFKSIT</sequence>
<gene>
    <name evidence="7" type="ORF">GQN54_04505</name>
</gene>
<reference evidence="7 8" key="1">
    <citation type="submission" date="2019-12" db="EMBL/GenBank/DDBJ databases">
        <authorList>
            <person name="Zhao J."/>
        </authorList>
    </citation>
    <scope>NUCLEOTIDE SEQUENCE [LARGE SCALE GENOMIC DNA]</scope>
    <source>
        <strain evidence="7 8">S-15</strain>
    </source>
</reference>
<evidence type="ECO:0000256" key="4">
    <source>
        <dbReference type="ARBA" id="ARBA00023136"/>
    </source>
</evidence>
<comment type="caution">
    <text evidence="7">The sequence shown here is derived from an EMBL/GenBank/DDBJ whole genome shotgun (WGS) entry which is preliminary data.</text>
</comment>
<dbReference type="SUPFAM" id="SSF53300">
    <property type="entry name" value="vWA-like"/>
    <property type="match status" value="1"/>
</dbReference>
<dbReference type="PANTHER" id="PTHR22550">
    <property type="entry name" value="SPORE GERMINATION PROTEIN"/>
    <property type="match status" value="1"/>
</dbReference>
<dbReference type="AlphaFoldDB" id="A0A6N9NHH9"/>
<keyword evidence="8" id="KW-1185">Reference proteome</keyword>
<feature type="transmembrane region" description="Helical" evidence="5">
    <location>
        <begin position="6"/>
        <end position="27"/>
    </location>
</feature>
<dbReference type="Pfam" id="PF00092">
    <property type="entry name" value="VWA"/>
    <property type="match status" value="1"/>
</dbReference>
<keyword evidence="4 5" id="KW-0472">Membrane</keyword>
<evidence type="ECO:0000256" key="2">
    <source>
        <dbReference type="ARBA" id="ARBA00022692"/>
    </source>
</evidence>
<feature type="transmembrane region" description="Helical" evidence="5">
    <location>
        <begin position="58"/>
        <end position="75"/>
    </location>
</feature>
<evidence type="ECO:0000313" key="7">
    <source>
        <dbReference type="EMBL" id="NBG65363.1"/>
    </source>
</evidence>
<dbReference type="EMBL" id="WWNE01000005">
    <property type="protein sequence ID" value="NBG65363.1"/>
    <property type="molecule type" value="Genomic_DNA"/>
</dbReference>